<name>A0A8H7LB89_9ASCO</name>
<sequence length="119" mass="13781">MANRILQTREQLPGDKVGCEAQLIERDFFQTENQRLLHIEESRKEKKSRVRKQLKNMTCVSNEDVLERFPGLFQLPASRGNLPNEQIARLLGPNGKPLRKCGICKEAGHRRETCPEKRK</sequence>
<accession>A0A8H7LB89</accession>
<evidence type="ECO:0000313" key="1">
    <source>
        <dbReference type="EMBL" id="KAF8003656.1"/>
    </source>
</evidence>
<comment type="caution">
    <text evidence="1">The sequence shown here is derived from an EMBL/GenBank/DDBJ whole genome shotgun (WGS) entry which is preliminary data.</text>
</comment>
<dbReference type="Proteomes" id="UP000649328">
    <property type="component" value="Unassembled WGS sequence"/>
</dbReference>
<dbReference type="OrthoDB" id="4103576at2759"/>
<proteinExistence type="predicted"/>
<reference evidence="1" key="1">
    <citation type="submission" date="2020-10" db="EMBL/GenBank/DDBJ databases">
        <title>The Whole-Genome Sequence of Metschnikowia persimmonesis, a Novel Endophytic Yeast Species Isolated from Medicinal Plant Diospyros kaki Thumb.</title>
        <authorList>
            <person name="Rahmat E."/>
            <person name="Kang Y."/>
        </authorList>
    </citation>
    <scope>NUCLEOTIDE SEQUENCE</scope>
    <source>
        <strain evidence="1">KIOM G15050</strain>
    </source>
</reference>
<organism evidence="1 2">
    <name type="scientific">Metschnikowia pulcherrima</name>
    <dbReference type="NCBI Taxonomy" id="27326"/>
    <lineage>
        <taxon>Eukaryota</taxon>
        <taxon>Fungi</taxon>
        <taxon>Dikarya</taxon>
        <taxon>Ascomycota</taxon>
        <taxon>Saccharomycotina</taxon>
        <taxon>Pichiomycetes</taxon>
        <taxon>Metschnikowiaceae</taxon>
        <taxon>Metschnikowia</taxon>
    </lineage>
</organism>
<gene>
    <name evidence="1" type="ORF">HF325_001104</name>
</gene>
<dbReference type="AlphaFoldDB" id="A0A8H7LB89"/>
<protein>
    <submittedName>
        <fullName evidence="1">Uncharacterized protein</fullName>
    </submittedName>
</protein>
<evidence type="ECO:0000313" key="2">
    <source>
        <dbReference type="Proteomes" id="UP000649328"/>
    </source>
</evidence>
<keyword evidence="2" id="KW-1185">Reference proteome</keyword>
<dbReference type="EMBL" id="JACBPP010000002">
    <property type="protein sequence ID" value="KAF8003656.1"/>
    <property type="molecule type" value="Genomic_DNA"/>
</dbReference>